<evidence type="ECO:0000313" key="1">
    <source>
        <dbReference type="EMBL" id="KAI4356317.1"/>
    </source>
</evidence>
<comment type="caution">
    <text evidence="1">The sequence shown here is derived from an EMBL/GenBank/DDBJ whole genome shotgun (WGS) entry which is preliminary data.</text>
</comment>
<dbReference type="Proteomes" id="UP000828941">
    <property type="component" value="Chromosome 1"/>
</dbReference>
<accession>A0ACB9Q681</accession>
<evidence type="ECO:0000313" key="2">
    <source>
        <dbReference type="Proteomes" id="UP000828941"/>
    </source>
</evidence>
<reference evidence="1 2" key="1">
    <citation type="journal article" date="2022" name="DNA Res.">
        <title>Chromosomal-level genome assembly of the orchid tree Bauhinia variegata (Leguminosae; Cercidoideae) supports the allotetraploid origin hypothesis of Bauhinia.</title>
        <authorList>
            <person name="Zhong Y."/>
            <person name="Chen Y."/>
            <person name="Zheng D."/>
            <person name="Pang J."/>
            <person name="Liu Y."/>
            <person name="Luo S."/>
            <person name="Meng S."/>
            <person name="Qian L."/>
            <person name="Wei D."/>
            <person name="Dai S."/>
            <person name="Zhou R."/>
        </authorList>
    </citation>
    <scope>NUCLEOTIDE SEQUENCE [LARGE SCALE GENOMIC DNA]</scope>
    <source>
        <strain evidence="1">BV-YZ2020</strain>
    </source>
</reference>
<keyword evidence="2" id="KW-1185">Reference proteome</keyword>
<proteinExistence type="predicted"/>
<organism evidence="1 2">
    <name type="scientific">Bauhinia variegata</name>
    <name type="common">Purple orchid tree</name>
    <name type="synonym">Phanera variegata</name>
    <dbReference type="NCBI Taxonomy" id="167791"/>
    <lineage>
        <taxon>Eukaryota</taxon>
        <taxon>Viridiplantae</taxon>
        <taxon>Streptophyta</taxon>
        <taxon>Embryophyta</taxon>
        <taxon>Tracheophyta</taxon>
        <taxon>Spermatophyta</taxon>
        <taxon>Magnoliopsida</taxon>
        <taxon>eudicotyledons</taxon>
        <taxon>Gunneridae</taxon>
        <taxon>Pentapetalae</taxon>
        <taxon>rosids</taxon>
        <taxon>fabids</taxon>
        <taxon>Fabales</taxon>
        <taxon>Fabaceae</taxon>
        <taxon>Cercidoideae</taxon>
        <taxon>Cercideae</taxon>
        <taxon>Bauhiniinae</taxon>
        <taxon>Bauhinia</taxon>
    </lineage>
</organism>
<sequence>MAALAFRFSLFFLLSLWVSPIPRTIALTCTSQKFTDNQLYSKCLDLPVLDSYLHYTYDSSNSSLSFAFIAAPAKSDGWISWAINPTGDGMAGAQALVAFKNDGVMTVNTYNISSYSSILPSKLSFDVWDMKAEESDGVMRILAKVKVPTKAETLNQVWQVGPSVIAGFPGKHGFEQANLQSKGTLSLNGEQSSFSSGVDSRMRKKNIHGILNTVSWGILFPLGVIFARYVKHFPSADPAWFYMHVSCQVSAYAIGVAGWATGLKLGSELEGIQYSGHRNIGITLFCFATLQIVALFLRPNKDHKFRIYWNIYHHSVGYSTVVLGIINIFKGFEILNVEKKWKSAYIVVIAALGGIAILLEVITWILVLRRKSRKSAV</sequence>
<name>A0ACB9Q681_BAUVA</name>
<protein>
    <submittedName>
        <fullName evidence="1">Uncharacterized protein</fullName>
    </submittedName>
</protein>
<gene>
    <name evidence="1" type="ORF">L6164_000349</name>
</gene>
<dbReference type="EMBL" id="CM039426">
    <property type="protein sequence ID" value="KAI4356317.1"/>
    <property type="molecule type" value="Genomic_DNA"/>
</dbReference>